<protein>
    <submittedName>
        <fullName evidence="1">Uncharacterized protein</fullName>
    </submittedName>
</protein>
<reference evidence="1 2" key="1">
    <citation type="submission" date="2017-06" db="EMBL/GenBank/DDBJ databases">
        <title>Aedes aegypti genome working group (AGWG) sequencing and assembly.</title>
        <authorList>
            <consortium name="Aedes aegypti Genome Working Group (AGWG)"/>
            <person name="Matthews B.J."/>
        </authorList>
    </citation>
    <scope>NUCLEOTIDE SEQUENCE [LARGE SCALE GENOMIC DNA]</scope>
    <source>
        <strain evidence="1 2">LVP_AGWG</strain>
    </source>
</reference>
<evidence type="ECO:0000313" key="2">
    <source>
        <dbReference type="Proteomes" id="UP000008820"/>
    </source>
</evidence>
<dbReference type="AlphaFoldDB" id="A0A6I8U6S5"/>
<accession>A0A6I8U6S5</accession>
<reference evidence="1" key="2">
    <citation type="submission" date="2020-05" db="UniProtKB">
        <authorList>
            <consortium name="EnsemblMetazoa"/>
        </authorList>
    </citation>
    <scope>IDENTIFICATION</scope>
    <source>
        <strain evidence="1">LVP_AGWG</strain>
    </source>
</reference>
<keyword evidence="2" id="KW-1185">Reference proteome</keyword>
<dbReference type="Proteomes" id="UP000008820">
    <property type="component" value="Chromosome 1"/>
</dbReference>
<sequence length="228" mass="25864">MSDREILTRFEKHRERFRQFQQQFANMVEAIHSMETMMNELEEEHGQLLILLESKSRSPRPGYSGRDSVVKSVVAGSATRLEADRKIQDGPKYHLRTEPYAKKPTVLPPAKGGVVLAKSRTEPCAKKPTVLPPAKGGFVLAKSKFAMKTIPPEANTAQADTPNGKKPWLPTKAVFNVYEDDEKRRERARHHFEMIQIALSYLPPLEFKPKITSTPQLEFDPKITSTPK</sequence>
<gene>
    <name evidence="1" type="primary">110681505</name>
</gene>
<evidence type="ECO:0000313" key="1">
    <source>
        <dbReference type="EnsemblMetazoa" id="AAEL026183-PA"/>
    </source>
</evidence>
<proteinExistence type="predicted"/>
<dbReference type="InParanoid" id="A0A6I8U6S5"/>
<name>A0A6I8U6S5_AEDAE</name>
<organism evidence="1 2">
    <name type="scientific">Aedes aegypti</name>
    <name type="common">Yellowfever mosquito</name>
    <name type="synonym">Culex aegypti</name>
    <dbReference type="NCBI Taxonomy" id="7159"/>
    <lineage>
        <taxon>Eukaryota</taxon>
        <taxon>Metazoa</taxon>
        <taxon>Ecdysozoa</taxon>
        <taxon>Arthropoda</taxon>
        <taxon>Hexapoda</taxon>
        <taxon>Insecta</taxon>
        <taxon>Pterygota</taxon>
        <taxon>Neoptera</taxon>
        <taxon>Endopterygota</taxon>
        <taxon>Diptera</taxon>
        <taxon>Nematocera</taxon>
        <taxon>Culicoidea</taxon>
        <taxon>Culicidae</taxon>
        <taxon>Culicinae</taxon>
        <taxon>Aedini</taxon>
        <taxon>Aedes</taxon>
        <taxon>Stegomyia</taxon>
    </lineage>
</organism>
<dbReference type="EnsemblMetazoa" id="AAEL026183-RA">
    <property type="protein sequence ID" value="AAEL026183-PA"/>
    <property type="gene ID" value="AAEL026183"/>
</dbReference>